<dbReference type="SUPFAM" id="SSF49313">
    <property type="entry name" value="Cadherin-like"/>
    <property type="match status" value="1"/>
</dbReference>
<dbReference type="Pfam" id="PF05345">
    <property type="entry name" value="He_PIG"/>
    <property type="match status" value="1"/>
</dbReference>
<gene>
    <name evidence="4" type="ORF">BES34_021290</name>
</gene>
<feature type="chain" id="PRO_5046326241" description="NHL repeat protein" evidence="3">
    <location>
        <begin position="24"/>
        <end position="510"/>
    </location>
</feature>
<evidence type="ECO:0000313" key="4">
    <source>
        <dbReference type="EMBL" id="PNV71515.1"/>
    </source>
</evidence>
<organism evidence="4 5">
    <name type="scientific">Leptospira inadai serovar Lyme</name>
    <dbReference type="NCBI Taxonomy" id="293084"/>
    <lineage>
        <taxon>Bacteria</taxon>
        <taxon>Pseudomonadati</taxon>
        <taxon>Spirochaetota</taxon>
        <taxon>Spirochaetia</taxon>
        <taxon>Leptospirales</taxon>
        <taxon>Leptospiraceae</taxon>
        <taxon>Leptospira</taxon>
    </lineage>
</organism>
<keyword evidence="5" id="KW-1185">Reference proteome</keyword>
<dbReference type="PANTHER" id="PTHR24104:SF25">
    <property type="entry name" value="PROTEIN LIN-41"/>
    <property type="match status" value="1"/>
</dbReference>
<dbReference type="InterPro" id="IPR050952">
    <property type="entry name" value="TRIM-NHL_E3_ligases"/>
</dbReference>
<dbReference type="InterPro" id="IPR013783">
    <property type="entry name" value="Ig-like_fold"/>
</dbReference>
<dbReference type="CDD" id="cd05819">
    <property type="entry name" value="NHL"/>
    <property type="match status" value="1"/>
</dbReference>
<evidence type="ECO:0000313" key="5">
    <source>
        <dbReference type="Proteomes" id="UP000094669"/>
    </source>
</evidence>
<comment type="caution">
    <text evidence="4">The sequence shown here is derived from an EMBL/GenBank/DDBJ whole genome shotgun (WGS) entry which is preliminary data.</text>
</comment>
<dbReference type="Pfam" id="PF01436">
    <property type="entry name" value="NHL"/>
    <property type="match status" value="1"/>
</dbReference>
<keyword evidence="1" id="KW-0677">Repeat</keyword>
<feature type="repeat" description="NHL" evidence="2">
    <location>
        <begin position="307"/>
        <end position="335"/>
    </location>
</feature>
<evidence type="ECO:0000256" key="2">
    <source>
        <dbReference type="PROSITE-ProRule" id="PRU00504"/>
    </source>
</evidence>
<dbReference type="InterPro" id="IPR001258">
    <property type="entry name" value="NHL_repeat"/>
</dbReference>
<dbReference type="InterPro" id="IPR011042">
    <property type="entry name" value="6-blade_b-propeller_TolB-like"/>
</dbReference>
<evidence type="ECO:0008006" key="6">
    <source>
        <dbReference type="Google" id="ProtNLM"/>
    </source>
</evidence>
<sequence>MRKTDIFSLLLFLLFTQNVSCLGQDAAALLCGAGKVPPCIKNSSPDNLWPLLLGMNLAGSGGGVGISGSGGSSAPITFGSITPLLSGNPFSATPTISGITVANCTVSPTLPPGLSLNPITCSISGTPTAGSPSTTYTLNASDGNGGTATGTVTFRVASTSAIQVFGQAGSFTTGTVNNGGISPDSLNYPYGGIAFDSSGGMYLSDQSNHRVLYYPTNSTTATRVYGQGGSFTTGTANKGGISANSLNVPYALVLDSSNGLYVADTNNNRVLYFPSGTTTATRVYGQGGSFTAGAANNGGTSASSFWSPQGLALDSSNGLYVADSRNNRVLYFPSGTTTATRVYGQGGSFTINNYYLGGTSANTLSNASDLDLDSSSGLYVVDSNANRVLYYPPGSTTATRVYGQGGSFTTAVYNNGGTSANSLASPEFLRADPYSGGLYICDGNNHRVLYFPSASTTATRVYGQAGSFATTVSNNGGISANSLSCTSGAGVSPSGGLFILDGCNSRVLGY</sequence>
<accession>A0ABX4YCL4</accession>
<keyword evidence="3" id="KW-0732">Signal</keyword>
<dbReference type="RefSeq" id="WP_081654327.1">
    <property type="nucleotide sequence ID" value="NZ_MCRM02000044.1"/>
</dbReference>
<evidence type="ECO:0000256" key="3">
    <source>
        <dbReference type="SAM" id="SignalP"/>
    </source>
</evidence>
<protein>
    <recommendedName>
        <fullName evidence="6">NHL repeat protein</fullName>
    </recommendedName>
</protein>
<dbReference type="Gene3D" id="2.60.40.10">
    <property type="entry name" value="Immunoglobulins"/>
    <property type="match status" value="1"/>
</dbReference>
<evidence type="ECO:0000256" key="1">
    <source>
        <dbReference type="ARBA" id="ARBA00022737"/>
    </source>
</evidence>
<feature type="signal peptide" evidence="3">
    <location>
        <begin position="1"/>
        <end position="23"/>
    </location>
</feature>
<reference evidence="4" key="1">
    <citation type="submission" date="2018-01" db="EMBL/GenBank/DDBJ databases">
        <title>Genomic characterization of Leptospira inadai serogroup Lyme isolated from captured rat in Brazil and comparative analysis with human reference strain.</title>
        <authorList>
            <person name="Moreno L.Z."/>
            <person name="Loureiro A.P."/>
            <person name="Miraglia F."/>
            <person name="Kremer F.S."/>
            <person name="Eslabao M.R."/>
            <person name="Dellagostin O.A."/>
            <person name="Lilenbaum W."/>
            <person name="Moreno A.M."/>
        </authorList>
    </citation>
    <scope>NUCLEOTIDE SEQUENCE [LARGE SCALE GENOMIC DNA]</scope>
    <source>
        <strain evidence="4">M34/99</strain>
    </source>
</reference>
<dbReference type="PROSITE" id="PS51125">
    <property type="entry name" value="NHL"/>
    <property type="match status" value="1"/>
</dbReference>
<dbReference type="Gene3D" id="2.40.10.500">
    <property type="match status" value="2"/>
</dbReference>
<name>A0ABX4YCL4_9LEPT</name>
<dbReference type="EMBL" id="MCRM02000044">
    <property type="protein sequence ID" value="PNV71515.1"/>
    <property type="molecule type" value="Genomic_DNA"/>
</dbReference>
<dbReference type="InterPro" id="IPR015919">
    <property type="entry name" value="Cadherin-like_sf"/>
</dbReference>
<dbReference type="Gene3D" id="2.120.10.30">
    <property type="entry name" value="TolB, C-terminal domain"/>
    <property type="match status" value="1"/>
</dbReference>
<dbReference type="SUPFAM" id="SSF101898">
    <property type="entry name" value="NHL repeat"/>
    <property type="match status" value="1"/>
</dbReference>
<dbReference type="PANTHER" id="PTHR24104">
    <property type="entry name" value="E3 UBIQUITIN-PROTEIN LIGASE NHLRC1-RELATED"/>
    <property type="match status" value="1"/>
</dbReference>
<dbReference type="Proteomes" id="UP000094669">
    <property type="component" value="Unassembled WGS sequence"/>
</dbReference>
<proteinExistence type="predicted"/>